<gene>
    <name evidence="1" type="ORF">NXS11_05615</name>
</gene>
<accession>A0ABT2F3H4</accession>
<proteinExistence type="predicted"/>
<organism evidence="1 2">
    <name type="scientific">Staphylococcus americanisciuri</name>
    <dbReference type="NCBI Taxonomy" id="2973940"/>
    <lineage>
        <taxon>Bacteria</taxon>
        <taxon>Bacillati</taxon>
        <taxon>Bacillota</taxon>
        <taxon>Bacilli</taxon>
        <taxon>Bacillales</taxon>
        <taxon>Staphylococcaceae</taxon>
        <taxon>Staphylococcus</taxon>
    </lineage>
</organism>
<dbReference type="Proteomes" id="UP001205609">
    <property type="component" value="Unassembled WGS sequence"/>
</dbReference>
<protein>
    <submittedName>
        <fullName evidence="1">Uncharacterized protein</fullName>
    </submittedName>
</protein>
<comment type="caution">
    <text evidence="1">The sequence shown here is derived from an EMBL/GenBank/DDBJ whole genome shotgun (WGS) entry which is preliminary data.</text>
</comment>
<name>A0ABT2F3H4_9STAP</name>
<keyword evidence="2" id="KW-1185">Reference proteome</keyword>
<evidence type="ECO:0000313" key="1">
    <source>
        <dbReference type="EMBL" id="MCS4486372.1"/>
    </source>
</evidence>
<evidence type="ECO:0000313" key="2">
    <source>
        <dbReference type="Proteomes" id="UP001205609"/>
    </source>
</evidence>
<reference evidence="1 2" key="1">
    <citation type="journal article" date="2023" name="Int. J. Syst. Evol. Microbiol.">
        <title>Streptococcus sciuri sp. nov., Staphylococcus marylandisciuri sp. nov. and Staphylococcus americanisciuri sp. nov., isolated from faeces of eastern grey squirrel (Sciurus carolinensis).</title>
        <authorList>
            <person name="Volokhov D.V."/>
            <person name="Zagorodnyaya T.A."/>
            <person name="Furtak V.A."/>
            <person name="Nattanmai G."/>
            <person name="Randall L."/>
            <person name="Jose S."/>
            <person name="Gao Y."/>
            <person name="Eisenberg T."/>
            <person name="Delmonte P."/>
            <person name="Blom J."/>
            <person name="Mitchell K.K."/>
        </authorList>
    </citation>
    <scope>NUCLEOTIDE SEQUENCE [LARGE SCALE GENOMIC DNA]</scope>
    <source>
        <strain evidence="1 2">GRT3</strain>
    </source>
</reference>
<dbReference type="EMBL" id="JANUXY010000004">
    <property type="protein sequence ID" value="MCS4486372.1"/>
    <property type="molecule type" value="Genomic_DNA"/>
</dbReference>
<sequence>MILLVATLVIGSLTDNEHFAVTMLILFAYTEIFNLKRELERNKRVGIKAHRKINRLIDTLKRGDKYV</sequence>